<comment type="caution">
    <text evidence="1">The sequence shown here is derived from an EMBL/GenBank/DDBJ whole genome shotgun (WGS) entry which is preliminary data.</text>
</comment>
<dbReference type="Proteomes" id="UP000549882">
    <property type="component" value="Unassembled WGS sequence"/>
</dbReference>
<gene>
    <name evidence="1" type="ORF">GGD50_005030</name>
</gene>
<accession>A0A7W8XVN0</accession>
<dbReference type="EMBL" id="JACHBI010000012">
    <property type="protein sequence ID" value="MBB5576387.1"/>
    <property type="molecule type" value="Genomic_DNA"/>
</dbReference>
<proteinExistence type="predicted"/>
<reference evidence="1 2" key="1">
    <citation type="submission" date="2020-08" db="EMBL/GenBank/DDBJ databases">
        <title>Genomic Encyclopedia of Type Strains, Phase IV (KMG-V): Genome sequencing to study the core and pangenomes of soil and plant-associated prokaryotes.</title>
        <authorList>
            <person name="Whitman W."/>
        </authorList>
    </citation>
    <scope>NUCLEOTIDE SEQUENCE [LARGE SCALE GENOMIC DNA]</scope>
    <source>
        <strain evidence="1 2">SEMIA 4064</strain>
    </source>
</reference>
<name>A0A7W8XVN0_9HYPH</name>
<dbReference type="RefSeq" id="WP_107108805.1">
    <property type="nucleotide sequence ID" value="NZ_JACHBI010000012.1"/>
</dbReference>
<dbReference type="AlphaFoldDB" id="A0A7W8XVN0"/>
<sequence length="198" mass="21964">MHDFGKLTGQVEAVELAGGQVVQIYVFYDAANTEWHDLYKSLPPFDFYVALDDNDCVVSMEPDPEHSQIAGYRIIGISKAEAGDFTRGPGGTVYGMKWSGNRIVNPIDLMSPEERRAAMPPLTPRQFRDALIDNDIMPDDVTAAINQIADSKARAKALNAWEYPTEFLRTDQLLEQIGASFSLSPDAIDAMWAAATYR</sequence>
<keyword evidence="2" id="KW-1185">Reference proteome</keyword>
<protein>
    <submittedName>
        <fullName evidence="1">Uncharacterized protein</fullName>
    </submittedName>
</protein>
<organism evidence="1 2">
    <name type="scientific">Rhizobium paranaense</name>
    <dbReference type="NCBI Taxonomy" id="1650438"/>
    <lineage>
        <taxon>Bacteria</taxon>
        <taxon>Pseudomonadati</taxon>
        <taxon>Pseudomonadota</taxon>
        <taxon>Alphaproteobacteria</taxon>
        <taxon>Hyphomicrobiales</taxon>
        <taxon>Rhizobiaceae</taxon>
        <taxon>Rhizobium/Agrobacterium group</taxon>
        <taxon>Rhizobium</taxon>
    </lineage>
</organism>
<evidence type="ECO:0000313" key="2">
    <source>
        <dbReference type="Proteomes" id="UP000549882"/>
    </source>
</evidence>
<evidence type="ECO:0000313" key="1">
    <source>
        <dbReference type="EMBL" id="MBB5576387.1"/>
    </source>
</evidence>